<gene>
    <name evidence="19" type="primary">lpdA</name>
    <name evidence="19" type="ORF">H8705_12645</name>
</gene>
<dbReference type="SUPFAM" id="SSF55424">
    <property type="entry name" value="FAD/NAD-linked reductases, dimerisation (C-terminal) domain"/>
    <property type="match status" value="1"/>
</dbReference>
<dbReference type="SUPFAM" id="SSF51905">
    <property type="entry name" value="FAD/NAD(P)-binding domain"/>
    <property type="match status" value="1"/>
</dbReference>
<dbReference type="InterPro" id="IPR001100">
    <property type="entry name" value="Pyr_nuc-diS_OxRdtase"/>
</dbReference>
<feature type="binding site" evidence="14">
    <location>
        <position position="114"/>
    </location>
    <ligand>
        <name>FAD</name>
        <dbReference type="ChEBI" id="CHEBI:57692"/>
    </ligand>
</feature>
<dbReference type="PIRSF" id="PIRSF000350">
    <property type="entry name" value="Mercury_reductase_MerA"/>
    <property type="match status" value="1"/>
</dbReference>
<sequence>MDTSYDLVVIGAGPGGYVAAIRAAQYGRKVAIVENRQLGGTCLNRGCIPTKTLMHASQLLWEIKNCQSIGITVEGAGYDLQTMYARKDEVVSQLREGISRLLKANKITVFEGTGRICAPGKVKVFGEETHELQTQNILIATGSVPHKPPIEGASLPNVFTSDQLLNLKDKQYQRLVIIGGGVIGVEFATIFNALGCQVTIIEALERVLPGMDREISQNLSMILKKRGVAIHTGAKVAKIEESGELSCYYEEKGALQEAKADGILIATGRRPYTDGLLCEEELRLEMERGAIVVDHRFETSVPGIYAIGDVIAGSTQLAHGASAQGLAASAYICGQQEPFPDLVPACVYTDPEIACVGLSADQAKAKEIPVKTGKYLMSGNGKSLLSQQERGFIKLVVHEQTNKILGAQLMCARATDMISEIAVAIKAEMTAGQLAEVIRPHPTFSEGITEAAQEVDKKAIHSLPKR</sequence>
<dbReference type="Gene3D" id="3.50.50.60">
    <property type="entry name" value="FAD/NAD(P)-binding domain"/>
    <property type="match status" value="2"/>
</dbReference>
<evidence type="ECO:0000256" key="5">
    <source>
        <dbReference type="ARBA" id="ARBA00022490"/>
    </source>
</evidence>
<keyword evidence="7 14" id="KW-0274">FAD</keyword>
<evidence type="ECO:0000256" key="1">
    <source>
        <dbReference type="ARBA" id="ARBA00004496"/>
    </source>
</evidence>
<evidence type="ECO:0000259" key="17">
    <source>
        <dbReference type="Pfam" id="PF02852"/>
    </source>
</evidence>
<dbReference type="PANTHER" id="PTHR22912:SF217">
    <property type="entry name" value="DIHYDROLIPOYL DEHYDROGENASE"/>
    <property type="match status" value="1"/>
</dbReference>
<feature type="domain" description="FAD/NAD(P)-binding" evidence="18">
    <location>
        <begin position="5"/>
        <end position="325"/>
    </location>
</feature>
<comment type="similarity">
    <text evidence="2 16">Belongs to the class-I pyridine nucleotide-disulfide oxidoreductase family.</text>
</comment>
<comment type="caution">
    <text evidence="19">The sequence shown here is derived from an EMBL/GenBank/DDBJ whole genome shotgun (WGS) entry which is preliminary data.</text>
</comment>
<evidence type="ECO:0000256" key="3">
    <source>
        <dbReference type="ARBA" id="ARBA00012608"/>
    </source>
</evidence>
<evidence type="ECO:0000256" key="11">
    <source>
        <dbReference type="ARBA" id="ARBA00023284"/>
    </source>
</evidence>
<dbReference type="PRINTS" id="PR00411">
    <property type="entry name" value="PNDRDTASEI"/>
</dbReference>
<evidence type="ECO:0000256" key="9">
    <source>
        <dbReference type="ARBA" id="ARBA00023027"/>
    </source>
</evidence>
<evidence type="ECO:0000256" key="6">
    <source>
        <dbReference type="ARBA" id="ARBA00022630"/>
    </source>
</evidence>
<keyword evidence="9 14" id="KW-0520">NAD</keyword>
<proteinExistence type="inferred from homology"/>
<feature type="binding site" evidence="14">
    <location>
        <position position="309"/>
    </location>
    <ligand>
        <name>FAD</name>
        <dbReference type="ChEBI" id="CHEBI:57692"/>
    </ligand>
</feature>
<feature type="binding site" evidence="14">
    <location>
        <position position="268"/>
    </location>
    <ligand>
        <name>NAD(+)</name>
        <dbReference type="ChEBI" id="CHEBI:57540"/>
    </ligand>
</feature>
<feature type="binding site" evidence="14">
    <location>
        <position position="51"/>
    </location>
    <ligand>
        <name>FAD</name>
        <dbReference type="ChEBI" id="CHEBI:57692"/>
    </ligand>
</feature>
<dbReference type="PANTHER" id="PTHR22912">
    <property type="entry name" value="DISULFIDE OXIDOREDUCTASE"/>
    <property type="match status" value="1"/>
</dbReference>
<dbReference type="RefSeq" id="WP_262396150.1">
    <property type="nucleotide sequence ID" value="NZ_JACRTD010000011.1"/>
</dbReference>
<dbReference type="Pfam" id="PF02852">
    <property type="entry name" value="Pyr_redox_dim"/>
    <property type="match status" value="1"/>
</dbReference>
<keyword evidence="6 16" id="KW-0285">Flavoprotein</keyword>
<keyword evidence="20" id="KW-1185">Reference proteome</keyword>
<comment type="cofactor">
    <cofactor evidence="14 16">
        <name>FAD</name>
        <dbReference type="ChEBI" id="CHEBI:57692"/>
    </cofactor>
    <text evidence="14 16">Binds 1 FAD per subunit.</text>
</comment>
<dbReference type="AlphaFoldDB" id="A0A926EQ28"/>
<dbReference type="InterPro" id="IPR036188">
    <property type="entry name" value="FAD/NAD-bd_sf"/>
</dbReference>
<organism evidence="19 20">
    <name type="scientific">Youxingia wuxianensis</name>
    <dbReference type="NCBI Taxonomy" id="2763678"/>
    <lineage>
        <taxon>Bacteria</taxon>
        <taxon>Bacillati</taxon>
        <taxon>Bacillota</taxon>
        <taxon>Clostridia</taxon>
        <taxon>Eubacteriales</taxon>
        <taxon>Oscillospiraceae</taxon>
        <taxon>Youxingia</taxon>
    </lineage>
</organism>
<evidence type="ECO:0000256" key="13">
    <source>
        <dbReference type="PIRSR" id="PIRSR000350-2"/>
    </source>
</evidence>
<dbReference type="InterPro" id="IPR050151">
    <property type="entry name" value="Class-I_Pyr_Nuc-Dis_Oxidored"/>
</dbReference>
<keyword evidence="5" id="KW-0963">Cytoplasm</keyword>
<dbReference type="InterPro" id="IPR004099">
    <property type="entry name" value="Pyr_nucl-diS_OxRdtase_dimer"/>
</dbReference>
<dbReference type="EC" id="1.8.1.4" evidence="3 16"/>
<dbReference type="Pfam" id="PF07992">
    <property type="entry name" value="Pyr_redox_2"/>
    <property type="match status" value="1"/>
</dbReference>
<keyword evidence="14" id="KW-0547">Nucleotide-binding</keyword>
<evidence type="ECO:0000256" key="15">
    <source>
        <dbReference type="PIRSR" id="PIRSR000350-4"/>
    </source>
</evidence>
<feature type="disulfide bond" description="Redox-active" evidence="15">
    <location>
        <begin position="42"/>
        <end position="47"/>
    </location>
</feature>
<feature type="binding site" evidence="14">
    <location>
        <position position="202"/>
    </location>
    <ligand>
        <name>NAD(+)</name>
        <dbReference type="ChEBI" id="CHEBI:57540"/>
    </ligand>
</feature>
<dbReference type="PRINTS" id="PR00368">
    <property type="entry name" value="FADPNR"/>
</dbReference>
<dbReference type="FunFam" id="3.30.390.30:FF:000001">
    <property type="entry name" value="Dihydrolipoyl dehydrogenase"/>
    <property type="match status" value="1"/>
</dbReference>
<evidence type="ECO:0000256" key="2">
    <source>
        <dbReference type="ARBA" id="ARBA00007532"/>
    </source>
</evidence>
<dbReference type="NCBIfam" id="TIGR01350">
    <property type="entry name" value="lipoamide_DH"/>
    <property type="match status" value="1"/>
</dbReference>
<evidence type="ECO:0000256" key="14">
    <source>
        <dbReference type="PIRSR" id="PIRSR000350-3"/>
    </source>
</evidence>
<dbReference type="PROSITE" id="PS00076">
    <property type="entry name" value="PYRIDINE_REDOX_1"/>
    <property type="match status" value="1"/>
</dbReference>
<evidence type="ECO:0000256" key="10">
    <source>
        <dbReference type="ARBA" id="ARBA00023157"/>
    </source>
</evidence>
<evidence type="ECO:0000313" key="20">
    <source>
        <dbReference type="Proteomes" id="UP000623678"/>
    </source>
</evidence>
<dbReference type="InterPro" id="IPR023753">
    <property type="entry name" value="FAD/NAD-binding_dom"/>
</dbReference>
<dbReference type="GO" id="GO:0050660">
    <property type="term" value="F:flavin adenine dinucleotide binding"/>
    <property type="evidence" value="ECO:0007669"/>
    <property type="project" value="InterPro"/>
</dbReference>
<reference evidence="19" key="1">
    <citation type="submission" date="2020-08" db="EMBL/GenBank/DDBJ databases">
        <title>Genome public.</title>
        <authorList>
            <person name="Liu C."/>
            <person name="Sun Q."/>
        </authorList>
    </citation>
    <scope>NUCLEOTIDE SEQUENCE</scope>
    <source>
        <strain evidence="19">NSJ-64</strain>
    </source>
</reference>
<feature type="domain" description="Pyridine nucleotide-disulphide oxidoreductase dimerisation" evidence="17">
    <location>
        <begin position="343"/>
        <end position="452"/>
    </location>
</feature>
<feature type="binding site" evidence="14">
    <location>
        <begin position="179"/>
        <end position="186"/>
    </location>
    <ligand>
        <name>NAD(+)</name>
        <dbReference type="ChEBI" id="CHEBI:57540"/>
    </ligand>
</feature>
<dbReference type="InterPro" id="IPR006258">
    <property type="entry name" value="Lipoamide_DH"/>
</dbReference>
<evidence type="ECO:0000256" key="8">
    <source>
        <dbReference type="ARBA" id="ARBA00023002"/>
    </source>
</evidence>
<keyword evidence="8 16" id="KW-0560">Oxidoreductase</keyword>
<accession>A0A926EQ28</accession>
<feature type="binding site" evidence="14">
    <location>
        <begin position="141"/>
        <end position="143"/>
    </location>
    <ligand>
        <name>FAD</name>
        <dbReference type="ChEBI" id="CHEBI:57692"/>
    </ligand>
</feature>
<evidence type="ECO:0000256" key="4">
    <source>
        <dbReference type="ARBA" id="ARBA00016961"/>
    </source>
</evidence>
<dbReference type="GO" id="GO:0006103">
    <property type="term" value="P:2-oxoglutarate metabolic process"/>
    <property type="evidence" value="ECO:0007669"/>
    <property type="project" value="TreeGrafter"/>
</dbReference>
<evidence type="ECO:0000313" key="19">
    <source>
        <dbReference type="EMBL" id="MBC8586430.1"/>
    </source>
</evidence>
<dbReference type="InterPro" id="IPR012999">
    <property type="entry name" value="Pyr_OxRdtase_I_AS"/>
</dbReference>
<feature type="active site" description="Proton acceptor" evidence="13">
    <location>
        <position position="441"/>
    </location>
</feature>
<evidence type="ECO:0000256" key="7">
    <source>
        <dbReference type="ARBA" id="ARBA00022827"/>
    </source>
</evidence>
<evidence type="ECO:0000256" key="12">
    <source>
        <dbReference type="ARBA" id="ARBA00049187"/>
    </source>
</evidence>
<comment type="subcellular location">
    <subcellularLocation>
        <location evidence="1">Cytoplasm</location>
    </subcellularLocation>
</comment>
<dbReference type="GO" id="GO:0004148">
    <property type="term" value="F:dihydrolipoyl dehydrogenase (NADH) activity"/>
    <property type="evidence" value="ECO:0007669"/>
    <property type="project" value="UniProtKB-EC"/>
</dbReference>
<name>A0A926EQ28_9FIRM</name>
<evidence type="ECO:0000259" key="18">
    <source>
        <dbReference type="Pfam" id="PF07992"/>
    </source>
</evidence>
<comment type="catalytic activity">
    <reaction evidence="12 16">
        <text>N(6)-[(R)-dihydrolipoyl]-L-lysyl-[protein] + NAD(+) = N(6)-[(R)-lipoyl]-L-lysyl-[protein] + NADH + H(+)</text>
        <dbReference type="Rhea" id="RHEA:15045"/>
        <dbReference type="Rhea" id="RHEA-COMP:10474"/>
        <dbReference type="Rhea" id="RHEA-COMP:10475"/>
        <dbReference type="ChEBI" id="CHEBI:15378"/>
        <dbReference type="ChEBI" id="CHEBI:57540"/>
        <dbReference type="ChEBI" id="CHEBI:57945"/>
        <dbReference type="ChEBI" id="CHEBI:83099"/>
        <dbReference type="ChEBI" id="CHEBI:83100"/>
        <dbReference type="EC" id="1.8.1.4"/>
    </reaction>
</comment>
<dbReference type="Gene3D" id="3.30.390.30">
    <property type="match status" value="1"/>
</dbReference>
<dbReference type="GO" id="GO:0005737">
    <property type="term" value="C:cytoplasm"/>
    <property type="evidence" value="ECO:0007669"/>
    <property type="project" value="UniProtKB-SubCell"/>
</dbReference>
<dbReference type="InterPro" id="IPR016156">
    <property type="entry name" value="FAD/NAD-linked_Rdtase_dimer_sf"/>
</dbReference>
<protein>
    <recommendedName>
        <fullName evidence="4 16">Dihydrolipoyl dehydrogenase</fullName>
        <ecNumber evidence="3 16">1.8.1.4</ecNumber>
    </recommendedName>
</protein>
<dbReference type="Proteomes" id="UP000623678">
    <property type="component" value="Unassembled WGS sequence"/>
</dbReference>
<keyword evidence="11 16" id="KW-0676">Redox-active center</keyword>
<dbReference type="EMBL" id="JACRTD010000011">
    <property type="protein sequence ID" value="MBC8586430.1"/>
    <property type="molecule type" value="Genomic_DNA"/>
</dbReference>
<keyword evidence="10" id="KW-1015">Disulfide bond</keyword>
<evidence type="ECO:0000256" key="16">
    <source>
        <dbReference type="RuleBase" id="RU003692"/>
    </source>
</evidence>
<comment type="miscellaneous">
    <text evidence="16">The active site is a redox-active disulfide bond.</text>
</comment>